<dbReference type="STRING" id="543877.AM2010_308"/>
<keyword evidence="1" id="KW-0732">Signal</keyword>
<reference evidence="3 4" key="1">
    <citation type="submission" date="2015-06" db="EMBL/GenBank/DDBJ databases">
        <authorList>
            <person name="Kim K.M."/>
        </authorList>
    </citation>
    <scope>NUCLEOTIDE SEQUENCE [LARGE SCALE GENOMIC DNA]</scope>
    <source>
        <strain evidence="3 4">KCTC 22370</strain>
    </source>
</reference>
<evidence type="ECO:0000313" key="4">
    <source>
        <dbReference type="Proteomes" id="UP000037643"/>
    </source>
</evidence>
<feature type="signal peptide" evidence="1">
    <location>
        <begin position="1"/>
        <end position="26"/>
    </location>
</feature>
<dbReference type="KEGG" id="amx:AM2010_308"/>
<dbReference type="PATRIC" id="fig|543877.4.peg.310"/>
<proteinExistence type="predicted"/>
<name>A0A0G3X6Y5_9SPHN</name>
<organism evidence="3 4">
    <name type="scientific">Pelagerythrobacter marensis</name>
    <dbReference type="NCBI Taxonomy" id="543877"/>
    <lineage>
        <taxon>Bacteria</taxon>
        <taxon>Pseudomonadati</taxon>
        <taxon>Pseudomonadota</taxon>
        <taxon>Alphaproteobacteria</taxon>
        <taxon>Sphingomonadales</taxon>
        <taxon>Erythrobacteraceae</taxon>
        <taxon>Pelagerythrobacter</taxon>
    </lineage>
</organism>
<dbReference type="SUPFAM" id="SSF49354">
    <property type="entry name" value="PapD-like"/>
    <property type="match status" value="1"/>
</dbReference>
<dbReference type="EMBL" id="CP011805">
    <property type="protein sequence ID" value="AKM06396.1"/>
    <property type="molecule type" value="Genomic_DNA"/>
</dbReference>
<dbReference type="InterPro" id="IPR008962">
    <property type="entry name" value="PapD-like_sf"/>
</dbReference>
<feature type="domain" description="Pili assembly chaperone N-terminal" evidence="2">
    <location>
        <begin position="43"/>
        <end position="144"/>
    </location>
</feature>
<dbReference type="Proteomes" id="UP000037643">
    <property type="component" value="Chromosome"/>
</dbReference>
<keyword evidence="4" id="KW-1185">Reference proteome</keyword>
<evidence type="ECO:0000256" key="1">
    <source>
        <dbReference type="SAM" id="SignalP"/>
    </source>
</evidence>
<dbReference type="Pfam" id="PF00345">
    <property type="entry name" value="PapD_N"/>
    <property type="match status" value="1"/>
</dbReference>
<dbReference type="OrthoDB" id="369595at2"/>
<evidence type="ECO:0000259" key="2">
    <source>
        <dbReference type="Pfam" id="PF00345"/>
    </source>
</evidence>
<dbReference type="InterPro" id="IPR050643">
    <property type="entry name" value="Periplasmic_pilus_chap"/>
</dbReference>
<dbReference type="InterPro" id="IPR016147">
    <property type="entry name" value="Pili_assmbl_chaperone_N"/>
</dbReference>
<dbReference type="PANTHER" id="PTHR30251">
    <property type="entry name" value="PILUS ASSEMBLY CHAPERONE"/>
    <property type="match status" value="1"/>
</dbReference>
<dbReference type="GO" id="GO:0071555">
    <property type="term" value="P:cell wall organization"/>
    <property type="evidence" value="ECO:0007669"/>
    <property type="project" value="InterPro"/>
</dbReference>
<gene>
    <name evidence="3" type="ORF">AM2010_308</name>
</gene>
<evidence type="ECO:0000313" key="3">
    <source>
        <dbReference type="EMBL" id="AKM06396.1"/>
    </source>
</evidence>
<protein>
    <recommendedName>
        <fullName evidence="2">Pili assembly chaperone N-terminal domain-containing protein</fullName>
    </recommendedName>
</protein>
<dbReference type="GO" id="GO:0030288">
    <property type="term" value="C:outer membrane-bounded periplasmic space"/>
    <property type="evidence" value="ECO:0007669"/>
    <property type="project" value="InterPro"/>
</dbReference>
<feature type="chain" id="PRO_5002562302" description="Pili assembly chaperone N-terminal domain-containing protein" evidence="1">
    <location>
        <begin position="27"/>
        <end position="252"/>
    </location>
</feature>
<accession>A0A0G3X6Y5</accession>
<sequence length="252" mass="27899" precursor="true">MKNAGRSLQTNLALLLVCMAPSVVHAYELEPIVVQLAPSGNGSVQSMTITNTHEVPIAIEVAVYRREQKVDGSEEREEELDDILLTPPQMVIAPGSSQTFKVRYVGPQDVQRERTYRVVTEQLPIRLKKEERGDLSAQVSMRYRYEAALYVVPPQRKPAFRLLDANPIETDGERFLELDIASEGNMRAILQSPRLTVSGGGSTATLSGEELGPLEGLNILAGNHRQIRVSWPESIPFGEVEASLDARLLILQ</sequence>
<dbReference type="InterPro" id="IPR013783">
    <property type="entry name" value="Ig-like_fold"/>
</dbReference>
<dbReference type="RefSeq" id="WP_047805573.1">
    <property type="nucleotide sequence ID" value="NZ_CP011805.1"/>
</dbReference>
<dbReference type="Gene3D" id="2.60.40.10">
    <property type="entry name" value="Immunoglobulins"/>
    <property type="match status" value="1"/>
</dbReference>
<dbReference type="PANTHER" id="PTHR30251:SF4">
    <property type="entry name" value="SLR1668 PROTEIN"/>
    <property type="match status" value="1"/>
</dbReference>
<dbReference type="AlphaFoldDB" id="A0A0G3X6Y5"/>